<dbReference type="PANTHER" id="PTHR33420:SF26">
    <property type="entry name" value="FIMBRIAL SUBUNIT"/>
    <property type="match status" value="1"/>
</dbReference>
<evidence type="ECO:0000259" key="2">
    <source>
        <dbReference type="Pfam" id="PF00419"/>
    </source>
</evidence>
<dbReference type="RefSeq" id="WP_265194834.1">
    <property type="nucleotide sequence ID" value="NZ_CP135253.1"/>
</dbReference>
<reference evidence="4" key="1">
    <citation type="submission" date="2023-09" db="EMBL/GenBank/DDBJ databases">
        <title>Coexistence of blaNDM-1 and blaKPC-2 in Enterobacter chuandaensis.</title>
        <authorList>
            <person name="Chen R."/>
        </authorList>
    </citation>
    <scope>NUCLEOTIDE SEQUENCE</scope>
    <source>
        <strain evidence="4">FAHZZU5885</strain>
    </source>
</reference>
<reference evidence="3 5" key="2">
    <citation type="submission" date="2024-09" db="EMBL/GenBank/DDBJ databases">
        <title>Molecular characterization of Carbapenemase-producing Enterobacter cloacae Complex from Infections in Argentina.</title>
        <authorList>
            <person name="De Mendieta J.M."/>
            <person name="Gomez S."/>
        </authorList>
    </citation>
    <scope>NUCLEOTIDE SEQUENCE [LARGE SCALE GENOMIC DNA]</scope>
    <source>
        <strain evidence="3 5">M23267</strain>
    </source>
</reference>
<dbReference type="PANTHER" id="PTHR33420">
    <property type="entry name" value="FIMBRIAL SUBUNIT ELFA-RELATED"/>
    <property type="match status" value="1"/>
</dbReference>
<dbReference type="InterPro" id="IPR050263">
    <property type="entry name" value="Bact_Fimbrial_Adh_Pro"/>
</dbReference>
<dbReference type="Pfam" id="PF00419">
    <property type="entry name" value="Fimbrial"/>
    <property type="match status" value="1"/>
</dbReference>
<evidence type="ECO:0000313" key="3">
    <source>
        <dbReference type="EMBL" id="MFB4719951.1"/>
    </source>
</evidence>
<name>A0AA96M1Q7_9ENTR</name>
<dbReference type="InterPro" id="IPR008966">
    <property type="entry name" value="Adhesion_dom_sf"/>
</dbReference>
<evidence type="ECO:0000313" key="5">
    <source>
        <dbReference type="Proteomes" id="UP001577381"/>
    </source>
</evidence>
<dbReference type="EMBL" id="CP135253">
    <property type="protein sequence ID" value="WNS37165.1"/>
    <property type="molecule type" value="Genomic_DNA"/>
</dbReference>
<dbReference type="InterPro" id="IPR000259">
    <property type="entry name" value="Adhesion_dom_fimbrial"/>
</dbReference>
<protein>
    <submittedName>
        <fullName evidence="3 4">Fimbrial protein</fullName>
    </submittedName>
</protein>
<evidence type="ECO:0000313" key="4">
    <source>
        <dbReference type="EMBL" id="WNS37165.1"/>
    </source>
</evidence>
<dbReference type="GO" id="GO:0043709">
    <property type="term" value="P:cell adhesion involved in single-species biofilm formation"/>
    <property type="evidence" value="ECO:0007669"/>
    <property type="project" value="TreeGrafter"/>
</dbReference>
<keyword evidence="1" id="KW-0732">Signal</keyword>
<keyword evidence="5" id="KW-1185">Reference proteome</keyword>
<feature type="signal peptide" evidence="1">
    <location>
        <begin position="1"/>
        <end position="20"/>
    </location>
</feature>
<feature type="chain" id="PRO_5041701684" evidence="1">
    <location>
        <begin position="21"/>
        <end position="176"/>
    </location>
</feature>
<dbReference type="GO" id="GO:0009289">
    <property type="term" value="C:pilus"/>
    <property type="evidence" value="ECO:0007669"/>
    <property type="project" value="InterPro"/>
</dbReference>
<dbReference type="KEGG" id="echu:RQP59_19160"/>
<accession>A0AA96M1Q7</accession>
<proteinExistence type="predicted"/>
<dbReference type="Proteomes" id="UP001577381">
    <property type="component" value="Unassembled WGS sequence"/>
</dbReference>
<dbReference type="InterPro" id="IPR036937">
    <property type="entry name" value="Adhesion_dom_fimbrial_sf"/>
</dbReference>
<dbReference type="SUPFAM" id="SSF49401">
    <property type="entry name" value="Bacterial adhesins"/>
    <property type="match status" value="1"/>
</dbReference>
<dbReference type="EMBL" id="JBHGSI010000003">
    <property type="protein sequence ID" value="MFB4719951.1"/>
    <property type="molecule type" value="Genomic_DNA"/>
</dbReference>
<evidence type="ECO:0000256" key="1">
    <source>
        <dbReference type="SAM" id="SignalP"/>
    </source>
</evidence>
<gene>
    <name evidence="3" type="ORF">ACE3KR_13775</name>
    <name evidence="4" type="ORF">RQP59_19160</name>
</gene>
<dbReference type="AlphaFoldDB" id="A0AA96M1Q7"/>
<dbReference type="Gene3D" id="2.60.40.1090">
    <property type="entry name" value="Fimbrial-type adhesion domain"/>
    <property type="match status" value="1"/>
</dbReference>
<feature type="domain" description="Fimbrial-type adhesion" evidence="2">
    <location>
        <begin position="30"/>
        <end position="175"/>
    </location>
</feature>
<organism evidence="4">
    <name type="scientific">Enterobacter chuandaensis</name>
    <dbReference type="NCBI Taxonomy" id="2497875"/>
    <lineage>
        <taxon>Bacteria</taxon>
        <taxon>Pseudomonadati</taxon>
        <taxon>Pseudomonadota</taxon>
        <taxon>Gammaproteobacteria</taxon>
        <taxon>Enterobacterales</taxon>
        <taxon>Enterobacteriaceae</taxon>
        <taxon>Enterobacter</taxon>
        <taxon>Enterobacter cloacae complex</taxon>
    </lineage>
</organism>
<sequence length="176" mass="17684">MNKILMSIALSSVLVAGANAADDQGHGKLTFKGSIIDAPCSIDANSLDQTIQMGAISQQQLSGGGKSTPVPFDIQLHDCDATKANKASITFTGIAGDEAAGLDGSFAVTGQGAGVGIVVADLGGKVIKPGIKTSLPAMASGDNELEFQAYVQGSSASGAVIPGNFASVANFMMTYE</sequence>